<dbReference type="Proteomes" id="UP001328107">
    <property type="component" value="Unassembled WGS sequence"/>
</dbReference>
<name>A0AAN4ZDZ7_9BILA</name>
<feature type="compositionally biased region" description="Low complexity" evidence="1">
    <location>
        <begin position="141"/>
        <end position="166"/>
    </location>
</feature>
<comment type="caution">
    <text evidence="2">The sequence shown here is derived from an EMBL/GenBank/DDBJ whole genome shotgun (WGS) entry which is preliminary data.</text>
</comment>
<evidence type="ECO:0000313" key="2">
    <source>
        <dbReference type="EMBL" id="GMR37376.1"/>
    </source>
</evidence>
<feature type="region of interest" description="Disordered" evidence="1">
    <location>
        <begin position="103"/>
        <end position="174"/>
    </location>
</feature>
<feature type="non-terminal residue" evidence="2">
    <location>
        <position position="174"/>
    </location>
</feature>
<dbReference type="AlphaFoldDB" id="A0AAN4ZDZ7"/>
<organism evidence="2 3">
    <name type="scientific">Pristionchus mayeri</name>
    <dbReference type="NCBI Taxonomy" id="1317129"/>
    <lineage>
        <taxon>Eukaryota</taxon>
        <taxon>Metazoa</taxon>
        <taxon>Ecdysozoa</taxon>
        <taxon>Nematoda</taxon>
        <taxon>Chromadorea</taxon>
        <taxon>Rhabditida</taxon>
        <taxon>Rhabditina</taxon>
        <taxon>Diplogasteromorpha</taxon>
        <taxon>Diplogasteroidea</taxon>
        <taxon>Neodiplogasteridae</taxon>
        <taxon>Pristionchus</taxon>
    </lineage>
</organism>
<protein>
    <submittedName>
        <fullName evidence="2">Uncharacterized protein</fullName>
    </submittedName>
</protein>
<evidence type="ECO:0000313" key="3">
    <source>
        <dbReference type="Proteomes" id="UP001328107"/>
    </source>
</evidence>
<sequence>SSLSIKCIVRSAVSGLVEEECRPSAIGCRILFEQSTIAWYQPSHLYDRNQMVCMRAREYSTPQGCDRKPSGHIRCWCSADSDSPCNTEVNSLAILSEYLNPSTTPLPSTSTTLPSTTPSPPSSSLTPKRVQSHSHHHHHSLSPSHTNSSLSSRVHSKSPTRSLLPSPSSPSSPS</sequence>
<gene>
    <name evidence="2" type="ORF">PMAYCL1PPCAC_07571</name>
</gene>
<feature type="compositionally biased region" description="Low complexity" evidence="1">
    <location>
        <begin position="103"/>
        <end position="127"/>
    </location>
</feature>
<feature type="non-terminal residue" evidence="2">
    <location>
        <position position="1"/>
    </location>
</feature>
<evidence type="ECO:0000256" key="1">
    <source>
        <dbReference type="SAM" id="MobiDB-lite"/>
    </source>
</evidence>
<proteinExistence type="predicted"/>
<reference evidence="3" key="1">
    <citation type="submission" date="2022-10" db="EMBL/GenBank/DDBJ databases">
        <title>Genome assembly of Pristionchus species.</title>
        <authorList>
            <person name="Yoshida K."/>
            <person name="Sommer R.J."/>
        </authorList>
    </citation>
    <scope>NUCLEOTIDE SEQUENCE [LARGE SCALE GENOMIC DNA]</scope>
    <source>
        <strain evidence="3">RS5460</strain>
    </source>
</reference>
<feature type="compositionally biased region" description="Basic residues" evidence="1">
    <location>
        <begin position="130"/>
        <end position="140"/>
    </location>
</feature>
<dbReference type="EMBL" id="BTRK01000002">
    <property type="protein sequence ID" value="GMR37376.1"/>
    <property type="molecule type" value="Genomic_DNA"/>
</dbReference>
<keyword evidence="3" id="KW-1185">Reference proteome</keyword>
<accession>A0AAN4ZDZ7</accession>